<evidence type="ECO:0000256" key="7">
    <source>
        <dbReference type="SAM" id="SignalP"/>
    </source>
</evidence>
<reference evidence="9 10" key="1">
    <citation type="journal article" date="2015" name="Proc. Natl. Acad. Sci. U.S.A.">
        <title>Expanded metabolic versatility of ubiquitous nitrite-oxidizing bacteria from the genus Nitrospira.</title>
        <authorList>
            <person name="Koch H."/>
            <person name="Lucker S."/>
            <person name="Albertsen M."/>
            <person name="Kitzinger K."/>
            <person name="Herbold C."/>
            <person name="Spieck E."/>
            <person name="Nielsen P.H."/>
            <person name="Wagner M."/>
            <person name="Daims H."/>
        </authorList>
    </citation>
    <scope>NUCLEOTIDE SEQUENCE [LARGE SCALE GENOMIC DNA]</scope>
    <source>
        <strain evidence="9 10">NSP M-1</strain>
    </source>
</reference>
<protein>
    <recommendedName>
        <fullName evidence="6">Aminotransferase</fullName>
        <ecNumber evidence="6">2.6.1.-</ecNumber>
    </recommendedName>
</protein>
<evidence type="ECO:0000256" key="1">
    <source>
        <dbReference type="ARBA" id="ARBA00001933"/>
    </source>
</evidence>
<comment type="similarity">
    <text evidence="2 6">Belongs to the class-I pyridoxal-phosphate-dependent aminotransferase family.</text>
</comment>
<dbReference type="OrthoDB" id="9802328at2"/>
<dbReference type="PANTHER" id="PTHR46383:SF1">
    <property type="entry name" value="ASPARTATE AMINOTRANSFERASE"/>
    <property type="match status" value="1"/>
</dbReference>
<sequence length="398" mass="43002">MKLAARVGRIAPSPTLAMTATAKAMAAQGLDVIDFSSGEPDFDTPEPVKAAAEAAIRAGFTKYTPSSGIDELRQAVIDKLRVEQGLRYEKSQILISCGAKHSLYNLAEALLEAGDELIIPTPYWVSYADQALLNDATPVLLPTHEAQGYAIDPEELQRRITPRTKAIIVNSPCNPTGAMYDRPTLEAIATLALRHRLLLISDEIYEKVVYGGATHVGIATLGPDVAAQTVIINGVSKAYAMTGWRIGYAAGPKELLTAMANIQSQSTSNPCSISQKAAVAALRLGALFTDAMVREFDRRRTAMVDRLNRIPGVTCRMPDGAFYAFPNIRGVLGRRGPDGPIETPHQLAQYLLQHAHVAVVPGEPFGSRDHVRLSYATGMETIQRGLDRIAAAFEKLTI</sequence>
<keyword evidence="4 6" id="KW-0808">Transferase</keyword>
<dbReference type="GO" id="GO:0030170">
    <property type="term" value="F:pyridoxal phosphate binding"/>
    <property type="evidence" value="ECO:0007669"/>
    <property type="project" value="InterPro"/>
</dbReference>
<keyword evidence="3 6" id="KW-0032">Aminotransferase</keyword>
<dbReference type="GO" id="GO:0008483">
    <property type="term" value="F:transaminase activity"/>
    <property type="evidence" value="ECO:0007669"/>
    <property type="project" value="UniProtKB-KW"/>
</dbReference>
<dbReference type="AlphaFoldDB" id="A0A0K2GBZ8"/>
<evidence type="ECO:0000256" key="5">
    <source>
        <dbReference type="ARBA" id="ARBA00022898"/>
    </source>
</evidence>
<dbReference type="PROSITE" id="PS00105">
    <property type="entry name" value="AA_TRANSFER_CLASS_1"/>
    <property type="match status" value="1"/>
</dbReference>
<dbReference type="RefSeq" id="WP_053379634.1">
    <property type="nucleotide sequence ID" value="NZ_CP011801.1"/>
</dbReference>
<evidence type="ECO:0000313" key="9">
    <source>
        <dbReference type="EMBL" id="ALA58468.1"/>
    </source>
</evidence>
<comment type="cofactor">
    <cofactor evidence="1 6">
        <name>pyridoxal 5'-phosphate</name>
        <dbReference type="ChEBI" id="CHEBI:597326"/>
    </cofactor>
</comment>
<dbReference type="GO" id="GO:0006520">
    <property type="term" value="P:amino acid metabolic process"/>
    <property type="evidence" value="ECO:0007669"/>
    <property type="project" value="InterPro"/>
</dbReference>
<accession>A0A0K2GBZ8</accession>
<dbReference type="InterPro" id="IPR004838">
    <property type="entry name" value="NHTrfase_class1_PyrdxlP-BS"/>
</dbReference>
<dbReference type="CDD" id="cd00609">
    <property type="entry name" value="AAT_like"/>
    <property type="match status" value="1"/>
</dbReference>
<dbReference type="EC" id="2.6.1.-" evidence="6"/>
<dbReference type="Proteomes" id="UP000069205">
    <property type="component" value="Chromosome"/>
</dbReference>
<dbReference type="Gene3D" id="3.90.1150.10">
    <property type="entry name" value="Aspartate Aminotransferase, domain 1"/>
    <property type="match status" value="1"/>
</dbReference>
<keyword evidence="5" id="KW-0663">Pyridoxal phosphate</keyword>
<dbReference type="PANTHER" id="PTHR46383">
    <property type="entry name" value="ASPARTATE AMINOTRANSFERASE"/>
    <property type="match status" value="1"/>
</dbReference>
<evidence type="ECO:0000256" key="6">
    <source>
        <dbReference type="RuleBase" id="RU000481"/>
    </source>
</evidence>
<dbReference type="InterPro" id="IPR015421">
    <property type="entry name" value="PyrdxlP-dep_Trfase_major"/>
</dbReference>
<proteinExistence type="inferred from homology"/>
<evidence type="ECO:0000256" key="4">
    <source>
        <dbReference type="ARBA" id="ARBA00022679"/>
    </source>
</evidence>
<dbReference type="InterPro" id="IPR050596">
    <property type="entry name" value="AspAT/PAT-like"/>
</dbReference>
<dbReference type="FunFam" id="3.40.640.10:FF:000033">
    <property type="entry name" value="Aspartate aminotransferase"/>
    <property type="match status" value="1"/>
</dbReference>
<dbReference type="EMBL" id="CP011801">
    <property type="protein sequence ID" value="ALA58468.1"/>
    <property type="molecule type" value="Genomic_DNA"/>
</dbReference>
<keyword evidence="7" id="KW-0732">Signal</keyword>
<gene>
    <name evidence="9" type="primary">aspC</name>
    <name evidence="9" type="ORF">NITMOv2_2051</name>
</gene>
<dbReference type="SUPFAM" id="SSF53383">
    <property type="entry name" value="PLP-dependent transferases"/>
    <property type="match status" value="1"/>
</dbReference>
<feature type="signal peptide" evidence="7">
    <location>
        <begin position="1"/>
        <end position="26"/>
    </location>
</feature>
<dbReference type="Gene3D" id="3.40.640.10">
    <property type="entry name" value="Type I PLP-dependent aspartate aminotransferase-like (Major domain)"/>
    <property type="match status" value="1"/>
</dbReference>
<dbReference type="KEGG" id="nmv:NITMOv2_2051"/>
<dbReference type="Pfam" id="PF00155">
    <property type="entry name" value="Aminotran_1_2"/>
    <property type="match status" value="1"/>
</dbReference>
<dbReference type="InterPro" id="IPR004839">
    <property type="entry name" value="Aminotransferase_I/II_large"/>
</dbReference>
<organism evidence="9 10">
    <name type="scientific">Nitrospira moscoviensis</name>
    <dbReference type="NCBI Taxonomy" id="42253"/>
    <lineage>
        <taxon>Bacteria</taxon>
        <taxon>Pseudomonadati</taxon>
        <taxon>Nitrospirota</taxon>
        <taxon>Nitrospiria</taxon>
        <taxon>Nitrospirales</taxon>
        <taxon>Nitrospiraceae</taxon>
        <taxon>Nitrospira</taxon>
    </lineage>
</organism>
<evidence type="ECO:0000259" key="8">
    <source>
        <dbReference type="Pfam" id="PF00155"/>
    </source>
</evidence>
<dbReference type="InterPro" id="IPR015424">
    <property type="entry name" value="PyrdxlP-dep_Trfase"/>
</dbReference>
<feature type="domain" description="Aminotransferase class I/classII large" evidence="8">
    <location>
        <begin position="31"/>
        <end position="389"/>
    </location>
</feature>
<evidence type="ECO:0000313" key="10">
    <source>
        <dbReference type="Proteomes" id="UP000069205"/>
    </source>
</evidence>
<dbReference type="PATRIC" id="fig|42253.5.peg.2024"/>
<dbReference type="PRINTS" id="PR00753">
    <property type="entry name" value="ACCSYNTHASE"/>
</dbReference>
<keyword evidence="10" id="KW-1185">Reference proteome</keyword>
<evidence type="ECO:0000256" key="2">
    <source>
        <dbReference type="ARBA" id="ARBA00007441"/>
    </source>
</evidence>
<feature type="chain" id="PRO_5005476915" description="Aminotransferase" evidence="7">
    <location>
        <begin position="27"/>
        <end position="398"/>
    </location>
</feature>
<dbReference type="InterPro" id="IPR015422">
    <property type="entry name" value="PyrdxlP-dep_Trfase_small"/>
</dbReference>
<name>A0A0K2GBZ8_NITMO</name>
<evidence type="ECO:0000256" key="3">
    <source>
        <dbReference type="ARBA" id="ARBA00022576"/>
    </source>
</evidence>
<dbReference type="STRING" id="42253.NITMOv2_2051"/>